<name>A0ABQ5B899_9ASTR</name>
<dbReference type="Proteomes" id="UP001151760">
    <property type="component" value="Unassembled WGS sequence"/>
</dbReference>
<dbReference type="EMBL" id="BQNB010012923">
    <property type="protein sequence ID" value="GJT09629.1"/>
    <property type="molecule type" value="Genomic_DNA"/>
</dbReference>
<reference evidence="2" key="2">
    <citation type="submission" date="2022-01" db="EMBL/GenBank/DDBJ databases">
        <authorList>
            <person name="Yamashiro T."/>
            <person name="Shiraishi A."/>
            <person name="Satake H."/>
            <person name="Nakayama K."/>
        </authorList>
    </citation>
    <scope>NUCLEOTIDE SEQUENCE</scope>
</reference>
<organism evidence="2 3">
    <name type="scientific">Tanacetum coccineum</name>
    <dbReference type="NCBI Taxonomy" id="301880"/>
    <lineage>
        <taxon>Eukaryota</taxon>
        <taxon>Viridiplantae</taxon>
        <taxon>Streptophyta</taxon>
        <taxon>Embryophyta</taxon>
        <taxon>Tracheophyta</taxon>
        <taxon>Spermatophyta</taxon>
        <taxon>Magnoliopsida</taxon>
        <taxon>eudicotyledons</taxon>
        <taxon>Gunneridae</taxon>
        <taxon>Pentapetalae</taxon>
        <taxon>asterids</taxon>
        <taxon>campanulids</taxon>
        <taxon>Asterales</taxon>
        <taxon>Asteraceae</taxon>
        <taxon>Asteroideae</taxon>
        <taxon>Anthemideae</taxon>
        <taxon>Anthemidinae</taxon>
        <taxon>Tanacetum</taxon>
    </lineage>
</organism>
<feature type="region of interest" description="Disordered" evidence="1">
    <location>
        <begin position="102"/>
        <end position="140"/>
    </location>
</feature>
<proteinExistence type="predicted"/>
<sequence>MIVLTLRQEPDAPMINNFDELNEDECFDPGGGEIDVEDDYSFTFDCSDFEASRVHAARLGCAETKVVTWDDLAFKLIILGWNVKHRILQNVDPWKWISKKRTKLKPKRQNRAREQKERKRKPLNDVTKPTKLNPNGDIGGLNSVEPECTTGLNMSNASQVGSFAETPNTILKKEEIKLAPIWVKLHHVPIVAYSEVSADKDLMESIVVTIPLSNGKGHSFATIDIAYEWKPPRCSSCAIFDHVIDQCPKNLKVEVVASEKEDGFTEVKRKKSKAKQNLKCRYVDGVRLNKPPVNFYYRKVEKGETSKKVEEVDTPTVSKGTSNEGYEQVARKVNADKNSSKPRTDVLEKDSVVLKNFFGSLGEELDIKWELLFKRPWCILGDFNVALFLHDSSACDHANFKPYRISDHSPLILNIPTLTKPKPKPFKFYNIITSNENFAQLRDQLDHVQRRLDMDPFNVDICEEEASTMAAFNKACIMEEKFLKQKAKIDWLQEDQNVATDMIRNVTRQEVKSSLFSMGNEKSLSPNGFTVAFFKESWDIVADDLVAAICEFFTNGFKCQGDCIHVIAKVAWEVCFLPMMREGLECEVRDWYRDGLSSSSKVWNQVKLYAGLSTSSPIFSQIMSIVVPFAARKSSRSIIAKLVIAASAYFIWQEQNWRLFKNKKRTTKQVVGSLDHSID</sequence>
<evidence type="ECO:0008006" key="4">
    <source>
        <dbReference type="Google" id="ProtNLM"/>
    </source>
</evidence>
<gene>
    <name evidence="2" type="ORF">Tco_0856671</name>
</gene>
<evidence type="ECO:0000313" key="3">
    <source>
        <dbReference type="Proteomes" id="UP001151760"/>
    </source>
</evidence>
<keyword evidence="3" id="KW-1185">Reference proteome</keyword>
<evidence type="ECO:0000313" key="2">
    <source>
        <dbReference type="EMBL" id="GJT09629.1"/>
    </source>
</evidence>
<evidence type="ECO:0000256" key="1">
    <source>
        <dbReference type="SAM" id="MobiDB-lite"/>
    </source>
</evidence>
<comment type="caution">
    <text evidence="2">The sequence shown here is derived from an EMBL/GenBank/DDBJ whole genome shotgun (WGS) entry which is preliminary data.</text>
</comment>
<protein>
    <recommendedName>
        <fullName evidence="4">DUF4283 domain-containing protein</fullName>
    </recommendedName>
</protein>
<reference evidence="2" key="1">
    <citation type="journal article" date="2022" name="Int. J. Mol. Sci.">
        <title>Draft Genome of Tanacetum Coccineum: Genomic Comparison of Closely Related Tanacetum-Family Plants.</title>
        <authorList>
            <person name="Yamashiro T."/>
            <person name="Shiraishi A."/>
            <person name="Nakayama K."/>
            <person name="Satake H."/>
        </authorList>
    </citation>
    <scope>NUCLEOTIDE SEQUENCE</scope>
</reference>
<accession>A0ABQ5B899</accession>